<name>A0A918W7E1_9ACTN</name>
<proteinExistence type="predicted"/>
<feature type="region of interest" description="Disordered" evidence="1">
    <location>
        <begin position="1"/>
        <end position="73"/>
    </location>
</feature>
<keyword evidence="3" id="KW-1185">Reference proteome</keyword>
<comment type="caution">
    <text evidence="2">The sequence shown here is derived from an EMBL/GenBank/DDBJ whole genome shotgun (WGS) entry which is preliminary data.</text>
</comment>
<evidence type="ECO:0000256" key="1">
    <source>
        <dbReference type="SAM" id="MobiDB-lite"/>
    </source>
</evidence>
<sequence>MAPKKPLTTWNGGSGDAAASLEPPSGERCRRSYGPGRPAARAGVTGRTGRGDRSYGPGVVAPGQPFASARTRERSPLKWLWSPTVGPVEVYCQIV</sequence>
<organism evidence="2 3">
    <name type="scientific">Streptomyces termitum</name>
    <dbReference type="NCBI Taxonomy" id="67368"/>
    <lineage>
        <taxon>Bacteria</taxon>
        <taxon>Bacillati</taxon>
        <taxon>Actinomycetota</taxon>
        <taxon>Actinomycetes</taxon>
        <taxon>Kitasatosporales</taxon>
        <taxon>Streptomycetaceae</taxon>
        <taxon>Streptomyces</taxon>
    </lineage>
</organism>
<accession>A0A918W7E1</accession>
<reference evidence="2" key="2">
    <citation type="submission" date="2020-09" db="EMBL/GenBank/DDBJ databases">
        <authorList>
            <person name="Sun Q."/>
            <person name="Ohkuma M."/>
        </authorList>
    </citation>
    <scope>NUCLEOTIDE SEQUENCE</scope>
    <source>
        <strain evidence="2">JCM 4518</strain>
    </source>
</reference>
<dbReference type="AlphaFoldDB" id="A0A918W7E1"/>
<gene>
    <name evidence="2" type="ORF">GCM10010305_15300</name>
</gene>
<dbReference type="Proteomes" id="UP000644020">
    <property type="component" value="Unassembled WGS sequence"/>
</dbReference>
<evidence type="ECO:0000313" key="2">
    <source>
        <dbReference type="EMBL" id="GHA73662.1"/>
    </source>
</evidence>
<feature type="compositionally biased region" description="Low complexity" evidence="1">
    <location>
        <begin position="32"/>
        <end position="47"/>
    </location>
</feature>
<reference evidence="2" key="1">
    <citation type="journal article" date="2014" name="Int. J. Syst. Evol. Microbiol.">
        <title>Complete genome sequence of Corynebacterium casei LMG S-19264T (=DSM 44701T), isolated from a smear-ripened cheese.</title>
        <authorList>
            <consortium name="US DOE Joint Genome Institute (JGI-PGF)"/>
            <person name="Walter F."/>
            <person name="Albersmeier A."/>
            <person name="Kalinowski J."/>
            <person name="Ruckert C."/>
        </authorList>
    </citation>
    <scope>NUCLEOTIDE SEQUENCE</scope>
    <source>
        <strain evidence="2">JCM 4518</strain>
    </source>
</reference>
<dbReference type="EMBL" id="BMUL01000003">
    <property type="protein sequence ID" value="GHA73662.1"/>
    <property type="molecule type" value="Genomic_DNA"/>
</dbReference>
<protein>
    <submittedName>
        <fullName evidence="2">Uncharacterized protein</fullName>
    </submittedName>
</protein>
<evidence type="ECO:0000313" key="3">
    <source>
        <dbReference type="Proteomes" id="UP000644020"/>
    </source>
</evidence>